<evidence type="ECO:0000256" key="3">
    <source>
        <dbReference type="ARBA" id="ARBA00023200"/>
    </source>
</evidence>
<dbReference type="CDD" id="cd12797">
    <property type="entry name" value="M23_peptidase"/>
    <property type="match status" value="1"/>
</dbReference>
<evidence type="ECO:0000313" key="8">
    <source>
        <dbReference type="Proteomes" id="UP000049685"/>
    </source>
</evidence>
<evidence type="ECO:0000256" key="5">
    <source>
        <dbReference type="SAM" id="MobiDB-lite"/>
    </source>
</evidence>
<dbReference type="Gene3D" id="2.70.70.10">
    <property type="entry name" value="Glucose Permease (Domain IIA)"/>
    <property type="match status" value="1"/>
</dbReference>
<dbReference type="GO" id="GO:0003796">
    <property type="term" value="F:lysozyme activity"/>
    <property type="evidence" value="ECO:0007669"/>
    <property type="project" value="UniProtKB-EC"/>
</dbReference>
<dbReference type="InterPro" id="IPR023346">
    <property type="entry name" value="Lysozyme-like_dom_sf"/>
</dbReference>
<keyword evidence="4" id="KW-0326">Glycosidase</keyword>
<comment type="caution">
    <text evidence="7">The sequence shown here is derived from an EMBL/GenBank/DDBJ whole genome shotgun (WGS) entry which is preliminary data.</text>
</comment>
<dbReference type="InterPro" id="IPR023347">
    <property type="entry name" value="Lysozyme_dom_sf"/>
</dbReference>
<feature type="domain" description="M23ase beta-sheet core" evidence="6">
    <location>
        <begin position="231"/>
        <end position="327"/>
    </location>
</feature>
<dbReference type="InterPro" id="IPR033907">
    <property type="entry name" value="Endolysin_autolysin"/>
</dbReference>
<dbReference type="GO" id="GO:0031640">
    <property type="term" value="P:killing of cells of another organism"/>
    <property type="evidence" value="ECO:0007669"/>
    <property type="project" value="UniProtKB-KW"/>
</dbReference>
<dbReference type="Gene3D" id="1.10.530.40">
    <property type="match status" value="1"/>
</dbReference>
<dbReference type="EMBL" id="CDNY01000004">
    <property type="protein sequence ID" value="CEN31436.1"/>
    <property type="molecule type" value="Genomic_DNA"/>
</dbReference>
<proteinExistence type="inferred from homology"/>
<evidence type="ECO:0000256" key="4">
    <source>
        <dbReference type="RuleBase" id="RU003788"/>
    </source>
</evidence>
<keyword evidence="1 4" id="KW-0929">Antimicrobial</keyword>
<dbReference type="InterPro" id="IPR002196">
    <property type="entry name" value="Glyco_hydro_24"/>
</dbReference>
<keyword evidence="2 4" id="KW-0081">Bacteriolytic enzyme</keyword>
<dbReference type="CDD" id="cd00737">
    <property type="entry name" value="lyz_endolysin_autolysin"/>
    <property type="match status" value="1"/>
</dbReference>
<gene>
    <name evidence="7" type="ORF">UMC4404_33101</name>
</gene>
<organism evidence="7 8">
    <name type="scientific">Paraclostridium sordellii</name>
    <name type="common">Clostridium sordellii</name>
    <dbReference type="NCBI Taxonomy" id="1505"/>
    <lineage>
        <taxon>Bacteria</taxon>
        <taxon>Bacillati</taxon>
        <taxon>Bacillota</taxon>
        <taxon>Clostridia</taxon>
        <taxon>Peptostreptococcales</taxon>
        <taxon>Peptostreptococcaceae</taxon>
        <taxon>Paraclostridium</taxon>
    </lineage>
</organism>
<evidence type="ECO:0000259" key="6">
    <source>
        <dbReference type="Pfam" id="PF01551"/>
    </source>
</evidence>
<dbReference type="PANTHER" id="PTHR21666">
    <property type="entry name" value="PEPTIDASE-RELATED"/>
    <property type="match status" value="1"/>
</dbReference>
<dbReference type="RefSeq" id="WP_057558943.1">
    <property type="nucleotide sequence ID" value="NZ_CDNY01000004.1"/>
</dbReference>
<keyword evidence="3" id="KW-1035">Host cytoplasm</keyword>
<evidence type="ECO:0000256" key="1">
    <source>
        <dbReference type="ARBA" id="ARBA00022529"/>
    </source>
</evidence>
<dbReference type="InterPro" id="IPR011055">
    <property type="entry name" value="Dup_hybrid_motif"/>
</dbReference>
<dbReference type="EC" id="3.2.1.17" evidence="4"/>
<dbReference type="Pfam" id="PF00959">
    <property type="entry name" value="Phage_lysozyme"/>
    <property type="match status" value="1"/>
</dbReference>
<name>A0A9P1KYT7_PARSO</name>
<dbReference type="PANTHER" id="PTHR21666:SF270">
    <property type="entry name" value="MUREIN HYDROLASE ACTIVATOR ENVC"/>
    <property type="match status" value="1"/>
</dbReference>
<accession>A0A9P1KYT7</accession>
<sequence length="338" mass="36672">MSSRGFRFIKGFEGFAPNAYQDSAGNWTICYGVTKHGEPDIYASLVSKQPVGEEEGAKISYKLKNERYGSKIVNAVKALGCTNQNQFDALCSLAYNCGTGVVTGSNSLTNTIRKDPNNESAIRSAWENFYVTAGGQYLSGLKARRKQECNLYFGKSAEMRSIGLINTSGNVSGTVRENGGNGWLPEEMCGDINGYKSFDNAFGKGWLCPVKGGTVTSKYGYRENPFGGGQKFHHGTDIGVPLGTDYIASKDGIVSQQGFSDSMGNYIYIDHEGGYRTRIMHLSKILTTQGQTVKRGQIVGRAGTTGSSTGVHAHWEIRRISDNQSTDPAPKLKVGDRV</sequence>
<dbReference type="Pfam" id="PF01551">
    <property type="entry name" value="Peptidase_M23"/>
    <property type="match status" value="1"/>
</dbReference>
<dbReference type="GO" id="GO:0042742">
    <property type="term" value="P:defense response to bacterium"/>
    <property type="evidence" value="ECO:0007669"/>
    <property type="project" value="UniProtKB-KW"/>
</dbReference>
<dbReference type="AlphaFoldDB" id="A0A9P1KYT7"/>
<dbReference type="GO" id="GO:0009253">
    <property type="term" value="P:peptidoglycan catabolic process"/>
    <property type="evidence" value="ECO:0007669"/>
    <property type="project" value="InterPro"/>
</dbReference>
<comment type="catalytic activity">
    <reaction evidence="4">
        <text>Hydrolysis of (1-&gt;4)-beta-linkages between N-acetylmuramic acid and N-acetyl-D-glucosamine residues in a peptidoglycan and between N-acetyl-D-glucosamine residues in chitodextrins.</text>
        <dbReference type="EC" id="3.2.1.17"/>
    </reaction>
</comment>
<dbReference type="GO" id="GO:0004222">
    <property type="term" value="F:metalloendopeptidase activity"/>
    <property type="evidence" value="ECO:0007669"/>
    <property type="project" value="TreeGrafter"/>
</dbReference>
<dbReference type="SUPFAM" id="SSF53955">
    <property type="entry name" value="Lysozyme-like"/>
    <property type="match status" value="1"/>
</dbReference>
<evidence type="ECO:0000256" key="2">
    <source>
        <dbReference type="ARBA" id="ARBA00022638"/>
    </source>
</evidence>
<reference evidence="8" key="1">
    <citation type="submission" date="2015-01" db="EMBL/GenBank/DDBJ databases">
        <authorList>
            <person name="Aslett A.Martin."/>
            <person name="De Silva Nishadi"/>
        </authorList>
    </citation>
    <scope>NUCLEOTIDE SEQUENCE [LARGE SCALE GENOMIC DNA]</scope>
    <source>
        <strain evidence="8">UMC4404</strain>
    </source>
</reference>
<dbReference type="Proteomes" id="UP000049685">
    <property type="component" value="Unassembled WGS sequence"/>
</dbReference>
<protein>
    <recommendedName>
        <fullName evidence="4">Lysozyme</fullName>
        <ecNumber evidence="4">3.2.1.17</ecNumber>
    </recommendedName>
</protein>
<evidence type="ECO:0000313" key="7">
    <source>
        <dbReference type="EMBL" id="CEN31436.1"/>
    </source>
</evidence>
<feature type="region of interest" description="Disordered" evidence="5">
    <location>
        <begin position="318"/>
        <end position="338"/>
    </location>
</feature>
<comment type="similarity">
    <text evidence="4">Belongs to the glycosyl hydrolase 24 family.</text>
</comment>
<dbReference type="InterPro" id="IPR016047">
    <property type="entry name" value="M23ase_b-sheet_dom"/>
</dbReference>
<dbReference type="InterPro" id="IPR050570">
    <property type="entry name" value="Cell_wall_metabolism_enzyme"/>
</dbReference>
<keyword evidence="4 7" id="KW-0378">Hydrolase</keyword>
<dbReference type="SUPFAM" id="SSF51261">
    <property type="entry name" value="Duplicated hybrid motif"/>
    <property type="match status" value="1"/>
</dbReference>
<dbReference type="GO" id="GO:0016998">
    <property type="term" value="P:cell wall macromolecule catabolic process"/>
    <property type="evidence" value="ECO:0007669"/>
    <property type="project" value="InterPro"/>
</dbReference>